<feature type="domain" description="Agenet" evidence="1">
    <location>
        <begin position="105"/>
        <end position="160"/>
    </location>
</feature>
<reference evidence="2" key="2">
    <citation type="submission" date="2019-01" db="UniProtKB">
        <authorList>
            <consortium name="EnsemblPlants"/>
        </authorList>
    </citation>
    <scope>IDENTIFICATION</scope>
    <source>
        <strain evidence="2">cv. Heinz 1706</strain>
    </source>
</reference>
<dbReference type="AlphaFoldDB" id="A0A3Q7FWK5"/>
<dbReference type="PANTHER" id="PTHR31917:SF112">
    <property type="entry name" value="AGENET DOMAIN-CONTAINING PROTEIN"/>
    <property type="match status" value="1"/>
</dbReference>
<organism evidence="2">
    <name type="scientific">Solanum lycopersicum</name>
    <name type="common">Tomato</name>
    <name type="synonym">Lycopersicon esculentum</name>
    <dbReference type="NCBI Taxonomy" id="4081"/>
    <lineage>
        <taxon>Eukaryota</taxon>
        <taxon>Viridiplantae</taxon>
        <taxon>Streptophyta</taxon>
        <taxon>Embryophyta</taxon>
        <taxon>Tracheophyta</taxon>
        <taxon>Spermatophyta</taxon>
        <taxon>Magnoliopsida</taxon>
        <taxon>eudicotyledons</taxon>
        <taxon>Gunneridae</taxon>
        <taxon>Pentapetalae</taxon>
        <taxon>asterids</taxon>
        <taxon>lamiids</taxon>
        <taxon>Solanales</taxon>
        <taxon>Solanaceae</taxon>
        <taxon>Solanoideae</taxon>
        <taxon>Solaneae</taxon>
        <taxon>Solanum</taxon>
        <taxon>Solanum subgen. Lycopersicon</taxon>
    </lineage>
</organism>
<dbReference type="KEGG" id="sly:101263599"/>
<name>A0A3Q7FWK5_SOLLC</name>
<dbReference type="InterPro" id="IPR008395">
    <property type="entry name" value="Agenet-like_dom"/>
</dbReference>
<dbReference type="PaxDb" id="4081-Solyc03g120030.1.1"/>
<dbReference type="InterPro" id="IPR014002">
    <property type="entry name" value="Agenet_dom_plant"/>
</dbReference>
<accession>A0A3Q7FWK5</accession>
<dbReference type="PANTHER" id="PTHR31917">
    <property type="entry name" value="AGENET DOMAIN-CONTAINING PROTEIN-RELATED"/>
    <property type="match status" value="1"/>
</dbReference>
<evidence type="ECO:0000313" key="2">
    <source>
        <dbReference type="EnsemblPlants" id="Solyc03g120030.1.1.1"/>
    </source>
</evidence>
<dbReference type="Proteomes" id="UP000004994">
    <property type="component" value="Chromosome 3"/>
</dbReference>
<dbReference type="RefSeq" id="XP_004236411.1">
    <property type="nucleotide sequence ID" value="XM_004236363.3"/>
</dbReference>
<dbReference type="SMART" id="SM00743">
    <property type="entry name" value="Agenet"/>
    <property type="match status" value="2"/>
</dbReference>
<proteinExistence type="predicted"/>
<evidence type="ECO:0000313" key="3">
    <source>
        <dbReference type="Proteomes" id="UP000004994"/>
    </source>
</evidence>
<feature type="domain" description="Agenet" evidence="1">
    <location>
        <begin position="31"/>
        <end position="99"/>
    </location>
</feature>
<dbReference type="OrthoDB" id="938602at2759"/>
<dbReference type="GeneID" id="101263599"/>
<dbReference type="STRING" id="4081.A0A3Q7FWK5"/>
<evidence type="ECO:0000259" key="1">
    <source>
        <dbReference type="SMART" id="SM00743"/>
    </source>
</evidence>
<reference evidence="2" key="1">
    <citation type="journal article" date="2012" name="Nature">
        <title>The tomato genome sequence provides insights into fleshy fruit evolution.</title>
        <authorList>
            <consortium name="Tomato Genome Consortium"/>
        </authorList>
    </citation>
    <scope>NUCLEOTIDE SEQUENCE [LARGE SCALE GENOMIC DNA]</scope>
    <source>
        <strain evidence="2">cv. Heinz 1706</strain>
    </source>
</reference>
<dbReference type="OMA" id="EVASQEW"/>
<dbReference type="SMR" id="A0A3Q7FWK5"/>
<dbReference type="Pfam" id="PF05641">
    <property type="entry name" value="Agenet"/>
    <property type="match status" value="1"/>
</dbReference>
<dbReference type="EnsemblPlants" id="Solyc03g120030.1.1">
    <property type="protein sequence ID" value="Solyc03g120030.1.1.1"/>
    <property type="gene ID" value="Solyc03g120030.1"/>
</dbReference>
<dbReference type="Gene3D" id="2.30.30.140">
    <property type="match status" value="1"/>
</dbReference>
<dbReference type="CDD" id="cd20405">
    <property type="entry name" value="Tudor_Agenet_AtDUF_rpt1_3"/>
    <property type="match status" value="1"/>
</dbReference>
<sequence>MASNFEKSHCFIDNLKARIKKLAFKTQDTTKLFQRGDQVEVASQEWGYIGAYYTATIVSPIGNSLYRVRYKNLVNDDKSDLLVEIVNASEIRPVPPKHETLLVPEDIHMYDIVDVFDNDGWWIGFISGRHEENYKVYFPTTGENVAYPPHLLRFHQEWNKGNWISSN</sequence>
<dbReference type="Gramene" id="Solyc03g120030.1.1">
    <property type="protein sequence ID" value="Solyc03g120030.1.1.1"/>
    <property type="gene ID" value="Solyc03g120030.1"/>
</dbReference>
<gene>
    <name evidence="2" type="primary">LOC101263599</name>
</gene>
<dbReference type="InParanoid" id="A0A3Q7FWK5"/>
<protein>
    <recommendedName>
        <fullName evidence="1">Agenet domain-containing protein</fullName>
    </recommendedName>
</protein>
<keyword evidence="3" id="KW-1185">Reference proteome</keyword>